<feature type="region of interest" description="Disordered" evidence="9">
    <location>
        <begin position="411"/>
        <end position="446"/>
    </location>
</feature>
<dbReference type="Proteomes" id="UP000317494">
    <property type="component" value="Unassembled WGS sequence"/>
</dbReference>
<keyword evidence="3" id="KW-0812">Transmembrane</keyword>
<dbReference type="InterPro" id="IPR031468">
    <property type="entry name" value="SMP_LBD"/>
</dbReference>
<feature type="compositionally biased region" description="Polar residues" evidence="9">
    <location>
        <begin position="415"/>
        <end position="431"/>
    </location>
</feature>
<keyword evidence="7" id="KW-0446">Lipid-binding</keyword>
<keyword evidence="8" id="KW-0472">Membrane</keyword>
<dbReference type="GO" id="GO:1990456">
    <property type="term" value="P:mitochondrion-endoplasmic reticulum membrane tethering"/>
    <property type="evidence" value="ECO:0007669"/>
    <property type="project" value="TreeGrafter"/>
</dbReference>
<evidence type="ECO:0000256" key="8">
    <source>
        <dbReference type="ARBA" id="ARBA00023136"/>
    </source>
</evidence>
<feature type="region of interest" description="Disordered" evidence="9">
    <location>
        <begin position="85"/>
        <end position="110"/>
    </location>
</feature>
<evidence type="ECO:0000313" key="11">
    <source>
        <dbReference type="EMBL" id="TPX51933.1"/>
    </source>
</evidence>
<feature type="region of interest" description="Disordered" evidence="9">
    <location>
        <begin position="845"/>
        <end position="875"/>
    </location>
</feature>
<dbReference type="InterPro" id="IPR058801">
    <property type="entry name" value="PDZD8_N"/>
</dbReference>
<keyword evidence="5" id="KW-1133">Transmembrane helix</keyword>
<feature type="region of interest" description="Disordered" evidence="9">
    <location>
        <begin position="898"/>
        <end position="919"/>
    </location>
</feature>
<dbReference type="Gene3D" id="3.30.530.20">
    <property type="match status" value="1"/>
</dbReference>
<evidence type="ECO:0000256" key="5">
    <source>
        <dbReference type="ARBA" id="ARBA00022989"/>
    </source>
</evidence>
<dbReference type="SUPFAM" id="SSF101576">
    <property type="entry name" value="Supernatant protein factor (SPF), C-terminal domain"/>
    <property type="match status" value="1"/>
</dbReference>
<dbReference type="PANTHER" id="PTHR13466">
    <property type="entry name" value="TEX2 PROTEIN-RELATED"/>
    <property type="match status" value="1"/>
</dbReference>
<gene>
    <name evidence="11" type="ORF">SeMB42_g01761</name>
</gene>
<dbReference type="PANTHER" id="PTHR13466:SF0">
    <property type="entry name" value="SMP-LTD DOMAIN-CONTAINING PROTEIN"/>
    <property type="match status" value="1"/>
</dbReference>
<evidence type="ECO:0000256" key="1">
    <source>
        <dbReference type="ARBA" id="ARBA00004586"/>
    </source>
</evidence>
<evidence type="ECO:0000256" key="4">
    <source>
        <dbReference type="ARBA" id="ARBA00022824"/>
    </source>
</evidence>
<dbReference type="EMBL" id="QEAN01000048">
    <property type="protein sequence ID" value="TPX51933.1"/>
    <property type="molecule type" value="Genomic_DNA"/>
</dbReference>
<feature type="compositionally biased region" description="Low complexity" evidence="9">
    <location>
        <begin position="317"/>
        <end position="332"/>
    </location>
</feature>
<proteinExistence type="predicted"/>
<keyword evidence="6" id="KW-0445">Lipid transport</keyword>
<reference evidence="11 12" key="1">
    <citation type="journal article" date="2019" name="Sci. Rep.">
        <title>Comparative genomics of chytrid fungi reveal insights into the obligate biotrophic and pathogenic lifestyle of Synchytrium endobioticum.</title>
        <authorList>
            <person name="van de Vossenberg B.T.L.H."/>
            <person name="Warris S."/>
            <person name="Nguyen H.D.T."/>
            <person name="van Gent-Pelzer M.P.E."/>
            <person name="Joly D.L."/>
            <person name="van de Geest H.C."/>
            <person name="Bonants P.J.M."/>
            <person name="Smith D.S."/>
            <person name="Levesque C.A."/>
            <person name="van der Lee T.A.J."/>
        </authorList>
    </citation>
    <scope>NUCLEOTIDE SEQUENCE [LARGE SCALE GENOMIC DNA]</scope>
    <source>
        <strain evidence="11 12">MB42</strain>
    </source>
</reference>
<evidence type="ECO:0000313" key="12">
    <source>
        <dbReference type="Proteomes" id="UP000317494"/>
    </source>
</evidence>
<feature type="region of interest" description="Disordered" evidence="9">
    <location>
        <begin position="593"/>
        <end position="613"/>
    </location>
</feature>
<accession>A0A507DJY4</accession>
<keyword evidence="4" id="KW-0256">Endoplasmic reticulum</keyword>
<comment type="caution">
    <text evidence="11">The sequence shown here is derived from an EMBL/GenBank/DDBJ whole genome shotgun (WGS) entry which is preliminary data.</text>
</comment>
<sequence length="1212" mass="132523">MAISGVSCISSICKPDQTAKPSIGKLNHVILNIRIHTLDPTRMLYYGHSRVKNTSRTNGLDSKDRDAWPPQVVVFLKNALDTHLESPTDTCNTSSKASSDTPGSSHFATSSTEPCHWLNALVHRYFLELRVSDVFQDKMKVKLVEKINYKLQSSNFVSQIVMTDINLGDNPPKIHGIRLIKHVSEDLAVMAEFDMTYPGGASVGIDCLLAAGFKVPVRVHVSGFAGKLRARMPSIKYRDSVGVSFVEDPGVTFTVDSPLTVGGIEGIRSMVNGLLARLIRNQFLEYWIIPAWHNVYLPMMVPPPEAVLQRMGIHVNTTNSSTAPSSSTNSRPSSEKERPSSERTASTSGQSRPSALSALRGRNWSNSTPNGDALAAKAFAHTTIIPDDVPGVKALEKGLLGSFLALAQEPDRPGSINSHGSGNSALSTSTAEMPVEGSQSSLAPSSQLSDEWKTVRQFKNEIKIQKKRVIVNGKLCEISRGLIHIACDPDRVYSILSNPEHNRHVDESYTGSNVLRQFDQKRLVRQVSYNLNRTGIREYLVLEFKGHLPNTPSVEGKTTATTTSNSNNECYIIVSRSVAGVRDGGDIKALKSHSENTLEKEQASSPAPGDCVSSSSPSTGFTHFAQHGCEVHLFGYLVSPTAGDPSSCDVTILSNMAPELSRLEVNYNACRRVKTFIEELATLTNMVRDGSDTSSLRRRKLSGANQLSDEPHGKKLDKLKSYVSAAGFYLSKNKKMSSWLGLQPGSGSGGSPAQPRRSSDELDVDDEGEEGFPHCDEANVSASAAPPSASIASTDDDANVGSVPDVTRGVEDASDHPGMQLDEALSSESYLHDCTSISSHTIKLEDDASRKSTEISLTDEDGIKDPHFDPTASPPTPAFLPPIQATYDYSSDCHSIISSPDFSQAPQLPPRRRSSESETEAVFLERLLVPKDFVRLETTYHSSNGKSSEYRWEIRSMSEGRLSVSIAFIPFTREYVDRNGRLQPHEVFPEMDGQRLILAPSTVNIGPGRPAHGHLCLVGFPSGRLVLIIENPSSTKTTRDVTYRGVIQVVDAFKETLNEWVMDSVVGRKARVHIPVIYPSSTPESFHHLQWEFSTNNNDLVFGVIYQPFVETKTKTWEEKLASRLSKSEVAIGEEIVSASEPESVSDEIGSTSPQNEVLVSLMKVNSKSSSISGSLPVTNKYGVYYFVFENTAVIHTRLVSMKVSLVVQHQS</sequence>
<evidence type="ECO:0000259" key="10">
    <source>
        <dbReference type="PROSITE" id="PS51847"/>
    </source>
</evidence>
<feature type="compositionally biased region" description="Acidic residues" evidence="9">
    <location>
        <begin position="761"/>
        <end position="770"/>
    </location>
</feature>
<dbReference type="AlphaFoldDB" id="A0A507DJY4"/>
<dbReference type="SUPFAM" id="SSF55961">
    <property type="entry name" value="Bet v1-like"/>
    <property type="match status" value="1"/>
</dbReference>
<dbReference type="GO" id="GO:0032865">
    <property type="term" value="C:ERMES complex"/>
    <property type="evidence" value="ECO:0007669"/>
    <property type="project" value="TreeGrafter"/>
</dbReference>
<evidence type="ECO:0000256" key="7">
    <source>
        <dbReference type="ARBA" id="ARBA00023121"/>
    </source>
</evidence>
<keyword evidence="12" id="KW-1185">Reference proteome</keyword>
<evidence type="ECO:0000256" key="3">
    <source>
        <dbReference type="ARBA" id="ARBA00022692"/>
    </source>
</evidence>
<dbReference type="GO" id="GO:0015914">
    <property type="term" value="P:phospholipid transport"/>
    <property type="evidence" value="ECO:0007669"/>
    <property type="project" value="TreeGrafter"/>
</dbReference>
<dbReference type="InterPro" id="IPR036598">
    <property type="entry name" value="GOLD_dom_sf"/>
</dbReference>
<feature type="compositionally biased region" description="Polar residues" evidence="9">
    <location>
        <begin position="344"/>
        <end position="354"/>
    </location>
</feature>
<organism evidence="11 12">
    <name type="scientific">Synchytrium endobioticum</name>
    <dbReference type="NCBI Taxonomy" id="286115"/>
    <lineage>
        <taxon>Eukaryota</taxon>
        <taxon>Fungi</taxon>
        <taxon>Fungi incertae sedis</taxon>
        <taxon>Chytridiomycota</taxon>
        <taxon>Chytridiomycota incertae sedis</taxon>
        <taxon>Chytridiomycetes</taxon>
        <taxon>Synchytriales</taxon>
        <taxon>Synchytriaceae</taxon>
        <taxon>Synchytrium</taxon>
    </lineage>
</organism>
<evidence type="ECO:0000256" key="6">
    <source>
        <dbReference type="ARBA" id="ARBA00023055"/>
    </source>
</evidence>
<keyword evidence="2" id="KW-0813">Transport</keyword>
<feature type="region of interest" description="Disordered" evidence="9">
    <location>
        <begin position="689"/>
        <end position="713"/>
    </location>
</feature>
<dbReference type="Gene3D" id="2.60.120.680">
    <property type="entry name" value="GOLD domain"/>
    <property type="match status" value="1"/>
</dbReference>
<dbReference type="GO" id="GO:0008289">
    <property type="term" value="F:lipid binding"/>
    <property type="evidence" value="ECO:0007669"/>
    <property type="project" value="UniProtKB-KW"/>
</dbReference>
<feature type="compositionally biased region" description="Polar residues" evidence="9">
    <location>
        <begin position="87"/>
        <end position="110"/>
    </location>
</feature>
<comment type="subcellular location">
    <subcellularLocation>
        <location evidence="1">Endoplasmic reticulum membrane</location>
    </subcellularLocation>
</comment>
<feature type="region of interest" description="Disordered" evidence="9">
    <location>
        <begin position="317"/>
        <end position="367"/>
    </location>
</feature>
<feature type="compositionally biased region" description="Low complexity" evidence="9">
    <location>
        <begin position="781"/>
        <end position="793"/>
    </location>
</feature>
<evidence type="ECO:0000256" key="9">
    <source>
        <dbReference type="SAM" id="MobiDB-lite"/>
    </source>
</evidence>
<feature type="compositionally biased region" description="Basic and acidic residues" evidence="9">
    <location>
        <begin position="593"/>
        <end position="602"/>
    </location>
</feature>
<feature type="region of interest" description="Disordered" evidence="9">
    <location>
        <begin position="740"/>
        <end position="818"/>
    </location>
</feature>
<protein>
    <recommendedName>
        <fullName evidence="10">SMP-LTD domain-containing protein</fullName>
    </recommendedName>
</protein>
<feature type="domain" description="SMP-LTD" evidence="10">
    <location>
        <begin position="111"/>
        <end position="298"/>
    </location>
</feature>
<name>A0A507DJY4_9FUNG</name>
<dbReference type="PROSITE" id="PS51847">
    <property type="entry name" value="SMP"/>
    <property type="match status" value="1"/>
</dbReference>
<dbReference type="Pfam" id="PF26547">
    <property type="entry name" value="PDZD8_N"/>
    <property type="match status" value="1"/>
</dbReference>
<dbReference type="VEuPathDB" id="FungiDB:SeMB42_g01761"/>
<evidence type="ECO:0000256" key="2">
    <source>
        <dbReference type="ARBA" id="ARBA00022448"/>
    </source>
</evidence>
<dbReference type="GO" id="GO:0005789">
    <property type="term" value="C:endoplasmic reticulum membrane"/>
    <property type="evidence" value="ECO:0007669"/>
    <property type="project" value="UniProtKB-SubCell"/>
</dbReference>
<dbReference type="STRING" id="286115.A0A507DJY4"/>
<dbReference type="InterPro" id="IPR023393">
    <property type="entry name" value="START-like_dom_sf"/>
</dbReference>